<comment type="caution">
    <text evidence="1">The sequence shown here is derived from an EMBL/GenBank/DDBJ whole genome shotgun (WGS) entry which is preliminary data.</text>
</comment>
<evidence type="ECO:0000313" key="2">
    <source>
        <dbReference type="Proteomes" id="UP001283361"/>
    </source>
</evidence>
<dbReference type="AlphaFoldDB" id="A0AAE0ZI61"/>
<sequence>MVLQKISQLEGDQLEMYLKTNMPNDIESSSLLQLGLTKAVLLEKSDGFKLHSDIDTSLLNNTLVIEIEKFRAKERQPVNFTYKWLV</sequence>
<protein>
    <submittedName>
        <fullName evidence="1">Uncharacterized protein</fullName>
    </submittedName>
</protein>
<evidence type="ECO:0000313" key="1">
    <source>
        <dbReference type="EMBL" id="KAK3769864.1"/>
    </source>
</evidence>
<name>A0AAE0ZI61_9GAST</name>
<dbReference type="EMBL" id="JAWDGP010003877">
    <property type="protein sequence ID" value="KAK3769864.1"/>
    <property type="molecule type" value="Genomic_DNA"/>
</dbReference>
<reference evidence="1" key="1">
    <citation type="journal article" date="2023" name="G3 (Bethesda)">
        <title>A reference genome for the long-term kleptoplast-retaining sea slug Elysia crispata morphotype clarki.</title>
        <authorList>
            <person name="Eastman K.E."/>
            <person name="Pendleton A.L."/>
            <person name="Shaikh M.A."/>
            <person name="Suttiyut T."/>
            <person name="Ogas R."/>
            <person name="Tomko P."/>
            <person name="Gavelis G."/>
            <person name="Widhalm J.R."/>
            <person name="Wisecaver J.H."/>
        </authorList>
    </citation>
    <scope>NUCLEOTIDE SEQUENCE</scope>
    <source>
        <strain evidence="1">ECLA1</strain>
    </source>
</reference>
<proteinExistence type="predicted"/>
<gene>
    <name evidence="1" type="ORF">RRG08_036913</name>
</gene>
<keyword evidence="2" id="KW-1185">Reference proteome</keyword>
<organism evidence="1 2">
    <name type="scientific">Elysia crispata</name>
    <name type="common">lettuce slug</name>
    <dbReference type="NCBI Taxonomy" id="231223"/>
    <lineage>
        <taxon>Eukaryota</taxon>
        <taxon>Metazoa</taxon>
        <taxon>Spiralia</taxon>
        <taxon>Lophotrochozoa</taxon>
        <taxon>Mollusca</taxon>
        <taxon>Gastropoda</taxon>
        <taxon>Heterobranchia</taxon>
        <taxon>Euthyneura</taxon>
        <taxon>Panpulmonata</taxon>
        <taxon>Sacoglossa</taxon>
        <taxon>Placobranchoidea</taxon>
        <taxon>Plakobranchidae</taxon>
        <taxon>Elysia</taxon>
    </lineage>
</organism>
<accession>A0AAE0ZI61</accession>
<dbReference type="Proteomes" id="UP001283361">
    <property type="component" value="Unassembled WGS sequence"/>
</dbReference>